<dbReference type="CDD" id="cd00085">
    <property type="entry name" value="HNHc"/>
    <property type="match status" value="1"/>
</dbReference>
<evidence type="ECO:0000313" key="1">
    <source>
        <dbReference type="EMBL" id="AVX23390.1"/>
    </source>
</evidence>
<keyword evidence="1" id="KW-0540">Nuclease</keyword>
<keyword evidence="1" id="KW-0378">Hydrolase</keyword>
<keyword evidence="1" id="KW-0255">Endonuclease</keyword>
<accession>A0AAD0MV59</accession>
<reference evidence="1 2" key="1">
    <citation type="submission" date="2018-04" db="EMBL/GenBank/DDBJ databases">
        <authorList>
            <person name="Cha J.-S."/>
        </authorList>
    </citation>
    <scope>NUCLEOTIDE SEQUENCE [LARGE SCALE GENOMIC DNA]</scope>
    <source>
        <strain evidence="1 2">LMG5095</strain>
    </source>
</reference>
<dbReference type="EMBL" id="CP028490">
    <property type="protein sequence ID" value="AVX23390.1"/>
    <property type="molecule type" value="Genomic_DNA"/>
</dbReference>
<dbReference type="Proteomes" id="UP000240475">
    <property type="component" value="Chromosome"/>
</dbReference>
<gene>
    <name evidence="1" type="ORF">DA456_08245</name>
</gene>
<name>A0AAD0MV59_PSESX</name>
<dbReference type="InterPro" id="IPR003615">
    <property type="entry name" value="HNH_nuc"/>
</dbReference>
<dbReference type="RefSeq" id="WP_050492132.1">
    <property type="nucleotide sequence ID" value="NZ_CP028490.1"/>
</dbReference>
<protein>
    <submittedName>
        <fullName evidence="1">HNH endonuclease</fullName>
    </submittedName>
</protein>
<dbReference type="GO" id="GO:0004519">
    <property type="term" value="F:endonuclease activity"/>
    <property type="evidence" value="ECO:0007669"/>
    <property type="project" value="UniProtKB-KW"/>
</dbReference>
<evidence type="ECO:0000313" key="2">
    <source>
        <dbReference type="Proteomes" id="UP000240475"/>
    </source>
</evidence>
<organism evidence="1 2">
    <name type="scientific">Pseudomonas syringae pv. atrofaciens</name>
    <dbReference type="NCBI Taxonomy" id="192087"/>
    <lineage>
        <taxon>Bacteria</taxon>
        <taxon>Pseudomonadati</taxon>
        <taxon>Pseudomonadota</taxon>
        <taxon>Gammaproteobacteria</taxon>
        <taxon>Pseudomonadales</taxon>
        <taxon>Pseudomonadaceae</taxon>
        <taxon>Pseudomonas</taxon>
        <taxon>Pseudomonas syringae</taxon>
    </lineage>
</organism>
<dbReference type="AlphaFoldDB" id="A0AAD0MV59"/>
<sequence>MLAGVAQLFKLGYFLSARHEAGIGVGMQRDDIEAAVLLFRSGVRPFSYRRPNWFFIAGDGIGYPLKYIYAMALGIGSLNTNTSAAKRQLVELGYDIFFSADRSFSRVFSPEIDLSDDSGLAELRIPAEQLRKVTADHIWAAVQALLHGVEAIGFGPSVDYDLLVEDGVRLAPKQVFGLAATLALGFTVGPGHFHGGLNTVCFELLEAAGYTVIAKGEQPKFQDAPIDIEEKVWLEGSKKLVSHLRRERKPGLAQAKKVSFIKKHGKLRCEQCLLDPVKTYGEYGDACIEVHHDTVLISEMNDDHATTLDQVRCLCANCHRVVHRALREQLKSDSSTAVT</sequence>
<proteinExistence type="predicted"/>